<protein>
    <recommendedName>
        <fullName evidence="4">Tripartite tricarboxylate transporter substrate binding protein</fullName>
    </recommendedName>
</protein>
<evidence type="ECO:0000256" key="1">
    <source>
        <dbReference type="ARBA" id="ARBA00006987"/>
    </source>
</evidence>
<dbReference type="Pfam" id="PF03401">
    <property type="entry name" value="TctC"/>
    <property type="match status" value="1"/>
</dbReference>
<gene>
    <name evidence="2" type="ORF">HHL11_31440</name>
</gene>
<evidence type="ECO:0000313" key="2">
    <source>
        <dbReference type="EMBL" id="NML48305.1"/>
    </source>
</evidence>
<evidence type="ECO:0008006" key="4">
    <source>
        <dbReference type="Google" id="ProtNLM"/>
    </source>
</evidence>
<dbReference type="Gene3D" id="3.40.190.10">
    <property type="entry name" value="Periplasmic binding protein-like II"/>
    <property type="match status" value="1"/>
</dbReference>
<comment type="similarity">
    <text evidence="1">Belongs to the UPF0065 (bug) family.</text>
</comment>
<dbReference type="InterPro" id="IPR042100">
    <property type="entry name" value="Bug_dom1"/>
</dbReference>
<dbReference type="PANTHER" id="PTHR42928">
    <property type="entry name" value="TRICARBOXYLATE-BINDING PROTEIN"/>
    <property type="match status" value="1"/>
</dbReference>
<dbReference type="SUPFAM" id="SSF53850">
    <property type="entry name" value="Periplasmic binding protein-like II"/>
    <property type="match status" value="1"/>
</dbReference>
<sequence>MVVPYPAGGPNDLIARVPLVLSVNPALNVKSVSELIALAKAKPGQLQYASSGSGSATHLAAEAFKMQAGIDLQHIPYKGSSPAMNDVIAGHVQVVFDSLGSTMPFIQAGKLRGLAVTSAKRSPAEPGLPTISESGVPGYDISTWYGLWAPAGTPKAVVDQLSNEVHAILELPDVREQLTSRGIDPVGSSAADFLNYNASESTKWARIVKASGAKLD</sequence>
<proteinExistence type="inferred from homology"/>
<dbReference type="Proteomes" id="UP000541185">
    <property type="component" value="Unassembled WGS sequence"/>
</dbReference>
<organism evidence="2 3">
    <name type="scientific">Ramlibacter agri</name>
    <dbReference type="NCBI Taxonomy" id="2728837"/>
    <lineage>
        <taxon>Bacteria</taxon>
        <taxon>Pseudomonadati</taxon>
        <taxon>Pseudomonadota</taxon>
        <taxon>Betaproteobacteria</taxon>
        <taxon>Burkholderiales</taxon>
        <taxon>Comamonadaceae</taxon>
        <taxon>Ramlibacter</taxon>
    </lineage>
</organism>
<dbReference type="Gene3D" id="3.40.190.150">
    <property type="entry name" value="Bordetella uptake gene, domain 1"/>
    <property type="match status" value="1"/>
</dbReference>
<dbReference type="PANTHER" id="PTHR42928:SF5">
    <property type="entry name" value="BLR1237 PROTEIN"/>
    <property type="match status" value="1"/>
</dbReference>
<dbReference type="AlphaFoldDB" id="A0A848HC22"/>
<comment type="caution">
    <text evidence="2">The sequence shown here is derived from an EMBL/GenBank/DDBJ whole genome shotgun (WGS) entry which is preliminary data.</text>
</comment>
<dbReference type="EMBL" id="JABBFX010000004">
    <property type="protein sequence ID" value="NML48305.1"/>
    <property type="molecule type" value="Genomic_DNA"/>
</dbReference>
<accession>A0A848HC22</accession>
<keyword evidence="3" id="KW-1185">Reference proteome</keyword>
<name>A0A848HC22_9BURK</name>
<dbReference type="RefSeq" id="WP_169422626.1">
    <property type="nucleotide sequence ID" value="NZ_JABBFX010000004.1"/>
</dbReference>
<dbReference type="InterPro" id="IPR005064">
    <property type="entry name" value="BUG"/>
</dbReference>
<evidence type="ECO:0000313" key="3">
    <source>
        <dbReference type="Proteomes" id="UP000541185"/>
    </source>
</evidence>
<reference evidence="2 3" key="1">
    <citation type="submission" date="2020-04" db="EMBL/GenBank/DDBJ databases">
        <title>Ramlibacter sp. G-1-2-2 isolated from soil.</title>
        <authorList>
            <person name="Dahal R.H."/>
        </authorList>
    </citation>
    <scope>NUCLEOTIDE SEQUENCE [LARGE SCALE GENOMIC DNA]</scope>
    <source>
        <strain evidence="2 3">G-1-2-2</strain>
    </source>
</reference>